<keyword evidence="11" id="KW-1185">Reference proteome</keyword>
<comment type="caution">
    <text evidence="10">The sequence shown here is derived from an EMBL/GenBank/DDBJ whole genome shotgun (WGS) entry which is preliminary data.</text>
</comment>
<dbReference type="GO" id="GO:0005886">
    <property type="term" value="C:plasma membrane"/>
    <property type="evidence" value="ECO:0007669"/>
    <property type="project" value="TreeGrafter"/>
</dbReference>
<dbReference type="EMBL" id="MU007009">
    <property type="protein sequence ID" value="KAF2436948.1"/>
    <property type="molecule type" value="Genomic_DNA"/>
</dbReference>
<evidence type="ECO:0000256" key="6">
    <source>
        <dbReference type="ARBA" id="ARBA00023136"/>
    </source>
</evidence>
<reference evidence="10" key="1">
    <citation type="journal article" date="2020" name="Stud. Mycol.">
        <title>101 Dothideomycetes genomes: a test case for predicting lifestyles and emergence of pathogens.</title>
        <authorList>
            <person name="Haridas S."/>
            <person name="Albert R."/>
            <person name="Binder M."/>
            <person name="Bloem J."/>
            <person name="Labutti K."/>
            <person name="Salamov A."/>
            <person name="Andreopoulos B."/>
            <person name="Baker S."/>
            <person name="Barry K."/>
            <person name="Bills G."/>
            <person name="Bluhm B."/>
            <person name="Cannon C."/>
            <person name="Castanera R."/>
            <person name="Culley D."/>
            <person name="Daum C."/>
            <person name="Ezra D."/>
            <person name="Gonzalez J."/>
            <person name="Henrissat B."/>
            <person name="Kuo A."/>
            <person name="Liang C."/>
            <person name="Lipzen A."/>
            <person name="Lutzoni F."/>
            <person name="Magnuson J."/>
            <person name="Mondo S."/>
            <person name="Nolan M."/>
            <person name="Ohm R."/>
            <person name="Pangilinan J."/>
            <person name="Park H.-J."/>
            <person name="Ramirez L."/>
            <person name="Alfaro M."/>
            <person name="Sun H."/>
            <person name="Tritt A."/>
            <person name="Yoshinaga Y."/>
            <person name="Zwiers L.-H."/>
            <person name="Turgeon B."/>
            <person name="Goodwin S."/>
            <person name="Spatafora J."/>
            <person name="Crous P."/>
            <person name="Grigoriev I."/>
        </authorList>
    </citation>
    <scope>NUCLEOTIDE SEQUENCE</scope>
    <source>
        <strain evidence="10">CBS 130266</strain>
    </source>
</reference>
<feature type="domain" description="FAD-binding FR-type" evidence="9">
    <location>
        <begin position="211"/>
        <end position="380"/>
    </location>
</feature>
<sequence>MEEYPASGSSSTLFGTATPPDVLTKKIDGFNERSSLLPRPGTRQNRKPHLSSLHAFLMYQPRPIPYLNKALPSNAKSLVVLLFLGINIFYSLFGIAFERTSMFSFADRLGALFAVNLPLLCLLAAKNQPIKKLTGYSYEALNIFHRRVGEMMCFLAVLHMLGMFFWWWDLLRPGFEFTLYDFIFNDLVLPGVGAFFSYELLYLTSLGSFRQRWYEIFLVSHVVLQLAAAIFLWFHYPTSRIWVGISLAIFCIDRLAYRLYLKSATMDATLEVMEDGQTAMLSANWAMPTTPRTRSIAAGWKPTDHVFLTLSSSSWCERLQAHPFTIASAAPNMMGPKPHAWLSLIIRAQDGFSKRLLDLALHQSTIQVRLDGPYGSPRALATLNGSDTAIVIAGGSGIAVAFPLVYALLDPYQNGDPHGTITGEQLGRAKRSVCLVWIVHSRSHVSWLPQERLDELKEWGLELVIPYPTADGGRPNVAEIVQDLVYQHDGTRSAVVVSGPDGMNRDVRNACSRLVREGLDVEVEVEKFGW</sequence>
<keyword evidence="2" id="KW-0813">Transport</keyword>
<feature type="transmembrane region" description="Helical" evidence="8">
    <location>
        <begin position="109"/>
        <end position="127"/>
    </location>
</feature>
<dbReference type="InterPro" id="IPR013130">
    <property type="entry name" value="Fe3_Rdtase_TM_dom"/>
</dbReference>
<dbReference type="InterPro" id="IPR017927">
    <property type="entry name" value="FAD-bd_FR_type"/>
</dbReference>
<organism evidence="10 11">
    <name type="scientific">Tothia fuscella</name>
    <dbReference type="NCBI Taxonomy" id="1048955"/>
    <lineage>
        <taxon>Eukaryota</taxon>
        <taxon>Fungi</taxon>
        <taxon>Dikarya</taxon>
        <taxon>Ascomycota</taxon>
        <taxon>Pezizomycotina</taxon>
        <taxon>Dothideomycetes</taxon>
        <taxon>Pleosporomycetidae</taxon>
        <taxon>Venturiales</taxon>
        <taxon>Cylindrosympodiaceae</taxon>
        <taxon>Tothia</taxon>
    </lineage>
</organism>
<evidence type="ECO:0000256" key="5">
    <source>
        <dbReference type="ARBA" id="ARBA00023065"/>
    </source>
</evidence>
<feature type="transmembrane region" description="Helical" evidence="8">
    <location>
        <begin position="187"/>
        <end position="204"/>
    </location>
</feature>
<evidence type="ECO:0000256" key="7">
    <source>
        <dbReference type="ARBA" id="ARBA00023180"/>
    </source>
</evidence>
<evidence type="ECO:0000256" key="8">
    <source>
        <dbReference type="SAM" id="Phobius"/>
    </source>
</evidence>
<dbReference type="PROSITE" id="PS51384">
    <property type="entry name" value="FAD_FR"/>
    <property type="match status" value="1"/>
</dbReference>
<comment type="subcellular location">
    <subcellularLocation>
        <location evidence="1">Membrane</location>
        <topology evidence="1">Multi-pass membrane protein</topology>
    </subcellularLocation>
</comment>
<feature type="transmembrane region" description="Helical" evidence="8">
    <location>
        <begin position="78"/>
        <end position="97"/>
    </location>
</feature>
<feature type="transmembrane region" description="Helical" evidence="8">
    <location>
        <begin position="216"/>
        <end position="234"/>
    </location>
</feature>
<evidence type="ECO:0000259" key="9">
    <source>
        <dbReference type="PROSITE" id="PS51384"/>
    </source>
</evidence>
<keyword evidence="5" id="KW-0406">Ion transport</keyword>
<evidence type="ECO:0000256" key="4">
    <source>
        <dbReference type="ARBA" id="ARBA00022989"/>
    </source>
</evidence>
<dbReference type="AlphaFoldDB" id="A0A9P4P4X1"/>
<dbReference type="OrthoDB" id="17725at2759"/>
<dbReference type="Gene3D" id="3.40.50.80">
    <property type="entry name" value="Nucleotide-binding domain of ferredoxin-NADP reductase (FNR) module"/>
    <property type="match status" value="2"/>
</dbReference>
<feature type="transmembrane region" description="Helical" evidence="8">
    <location>
        <begin position="148"/>
        <end position="167"/>
    </location>
</feature>
<dbReference type="GO" id="GO:0006826">
    <property type="term" value="P:iron ion transport"/>
    <property type="evidence" value="ECO:0007669"/>
    <property type="project" value="TreeGrafter"/>
</dbReference>
<dbReference type="GO" id="GO:0000293">
    <property type="term" value="F:ferric-chelate reductase activity"/>
    <property type="evidence" value="ECO:0007669"/>
    <property type="project" value="TreeGrafter"/>
</dbReference>
<proteinExistence type="predicted"/>
<dbReference type="InterPro" id="IPR039261">
    <property type="entry name" value="FNR_nucleotide-bd"/>
</dbReference>
<evidence type="ECO:0000313" key="10">
    <source>
        <dbReference type="EMBL" id="KAF2436948.1"/>
    </source>
</evidence>
<dbReference type="Pfam" id="PF08022">
    <property type="entry name" value="FAD_binding_8"/>
    <property type="match status" value="1"/>
</dbReference>
<name>A0A9P4P4X1_9PEZI</name>
<keyword evidence="3 8" id="KW-0812">Transmembrane</keyword>
<gene>
    <name evidence="10" type="ORF">EJ08DRAFT_577344</name>
</gene>
<dbReference type="PANTHER" id="PTHR32361:SF9">
    <property type="entry name" value="FERRIC REDUCTASE TRANSMEMBRANE COMPONENT 3-RELATED"/>
    <property type="match status" value="1"/>
</dbReference>
<dbReference type="PANTHER" id="PTHR32361">
    <property type="entry name" value="FERRIC/CUPRIC REDUCTASE TRANSMEMBRANE COMPONENT"/>
    <property type="match status" value="1"/>
</dbReference>
<protein>
    <submittedName>
        <fullName evidence="10">Metalloreductase</fullName>
    </submittedName>
</protein>
<evidence type="ECO:0000256" key="2">
    <source>
        <dbReference type="ARBA" id="ARBA00022448"/>
    </source>
</evidence>
<evidence type="ECO:0000256" key="3">
    <source>
        <dbReference type="ARBA" id="ARBA00022692"/>
    </source>
</evidence>
<dbReference type="GO" id="GO:0006879">
    <property type="term" value="P:intracellular iron ion homeostasis"/>
    <property type="evidence" value="ECO:0007669"/>
    <property type="project" value="TreeGrafter"/>
</dbReference>
<dbReference type="SUPFAM" id="SSF52343">
    <property type="entry name" value="Ferredoxin reductase-like, C-terminal NADP-linked domain"/>
    <property type="match status" value="1"/>
</dbReference>
<dbReference type="CDD" id="cd06186">
    <property type="entry name" value="NOX_Duox_like_FAD_NADP"/>
    <property type="match status" value="1"/>
</dbReference>
<dbReference type="Proteomes" id="UP000800235">
    <property type="component" value="Unassembled WGS sequence"/>
</dbReference>
<dbReference type="SFLD" id="SFLDS00052">
    <property type="entry name" value="Ferric_Reductase_Domain"/>
    <property type="match status" value="1"/>
</dbReference>
<keyword evidence="4 8" id="KW-1133">Transmembrane helix</keyword>
<evidence type="ECO:0000313" key="11">
    <source>
        <dbReference type="Proteomes" id="UP000800235"/>
    </source>
</evidence>
<dbReference type="Pfam" id="PF01794">
    <property type="entry name" value="Ferric_reduct"/>
    <property type="match status" value="1"/>
</dbReference>
<dbReference type="InterPro" id="IPR051410">
    <property type="entry name" value="Ferric/Cupric_Reductase"/>
</dbReference>
<keyword evidence="6 8" id="KW-0472">Membrane</keyword>
<evidence type="ECO:0000256" key="1">
    <source>
        <dbReference type="ARBA" id="ARBA00004141"/>
    </source>
</evidence>
<keyword evidence="7" id="KW-0325">Glycoprotein</keyword>
<dbReference type="InterPro" id="IPR013112">
    <property type="entry name" value="FAD-bd_8"/>
</dbReference>
<accession>A0A9P4P4X1</accession>
<dbReference type="SFLD" id="SFLDG01168">
    <property type="entry name" value="Ferric_reductase_subgroup_(FRE"/>
    <property type="match status" value="1"/>
</dbReference>
<dbReference type="GO" id="GO:0015677">
    <property type="term" value="P:copper ion import"/>
    <property type="evidence" value="ECO:0007669"/>
    <property type="project" value="TreeGrafter"/>
</dbReference>